<keyword evidence="3" id="KW-1185">Reference proteome</keyword>
<accession>A0A8H6ZDC2</accession>
<dbReference type="AlphaFoldDB" id="A0A8H6ZDC2"/>
<dbReference type="Proteomes" id="UP000623467">
    <property type="component" value="Unassembled WGS sequence"/>
</dbReference>
<evidence type="ECO:0000313" key="2">
    <source>
        <dbReference type="EMBL" id="KAF7376950.1"/>
    </source>
</evidence>
<evidence type="ECO:0000256" key="1">
    <source>
        <dbReference type="SAM" id="SignalP"/>
    </source>
</evidence>
<dbReference type="EMBL" id="JACAZH010000001">
    <property type="protein sequence ID" value="KAF7376950.1"/>
    <property type="molecule type" value="Genomic_DNA"/>
</dbReference>
<name>A0A8H6ZDC2_9AGAR</name>
<gene>
    <name evidence="2" type="ORF">MSAN_00112800</name>
</gene>
<reference evidence="2" key="1">
    <citation type="submission" date="2020-05" db="EMBL/GenBank/DDBJ databases">
        <title>Mycena genomes resolve the evolution of fungal bioluminescence.</title>
        <authorList>
            <person name="Tsai I.J."/>
        </authorList>
    </citation>
    <scope>NUCLEOTIDE SEQUENCE</scope>
    <source>
        <strain evidence="2">160909Yilan</strain>
    </source>
</reference>
<comment type="caution">
    <text evidence="2">The sequence shown here is derived from an EMBL/GenBank/DDBJ whole genome shotgun (WGS) entry which is preliminary data.</text>
</comment>
<feature type="signal peptide" evidence="1">
    <location>
        <begin position="1"/>
        <end position="18"/>
    </location>
</feature>
<sequence length="199" mass="20472">MHFEPAFIALFIAASVTAKPALQPRDGLVTFCSADNGCVKATPNVDIGCVDLPESSETITTASLTGSPGIECILSPEPGCLGGLGLLFNDAGTVEISSLGISNVESYLCTSDVDIINLCFPELSEGCFQSTTVTDGCADLTEFSIPFVSMSLTTAGTNCTVFQDRDCAGPSAVIAEPSVTVELASVGLNNVQSISCVNN</sequence>
<proteinExistence type="predicted"/>
<dbReference type="OrthoDB" id="3052710at2759"/>
<organism evidence="2 3">
    <name type="scientific">Mycena sanguinolenta</name>
    <dbReference type="NCBI Taxonomy" id="230812"/>
    <lineage>
        <taxon>Eukaryota</taxon>
        <taxon>Fungi</taxon>
        <taxon>Dikarya</taxon>
        <taxon>Basidiomycota</taxon>
        <taxon>Agaricomycotina</taxon>
        <taxon>Agaricomycetes</taxon>
        <taxon>Agaricomycetidae</taxon>
        <taxon>Agaricales</taxon>
        <taxon>Marasmiineae</taxon>
        <taxon>Mycenaceae</taxon>
        <taxon>Mycena</taxon>
    </lineage>
</organism>
<evidence type="ECO:0000313" key="3">
    <source>
        <dbReference type="Proteomes" id="UP000623467"/>
    </source>
</evidence>
<keyword evidence="1" id="KW-0732">Signal</keyword>
<feature type="chain" id="PRO_5034661407" evidence="1">
    <location>
        <begin position="19"/>
        <end position="199"/>
    </location>
</feature>
<protein>
    <submittedName>
        <fullName evidence="2">Uncharacterized protein</fullName>
    </submittedName>
</protein>